<dbReference type="GO" id="GO:0009725">
    <property type="term" value="P:response to hormone"/>
    <property type="evidence" value="ECO:0007669"/>
    <property type="project" value="TreeGrafter"/>
</dbReference>
<sequence>MSPPQDRSRNSCSSEPLAKCLQAKKDLEAAISGIVKAEQQIKENWQEVKAKIHSHISRQLECLRSREVWLFEQVDLIQQLKEEALQQQAQQLYWYLGQFNCLIHQLEHSYSNELAKQISVCLERLGSLTLKPEESSILNFEADTSYLRQAITSFGSIKTMVSAKTFLDFLITKNILSQQKTLCGTVSASLADWLLGSRPVGVCQAPYIPSTNLEEWVMQKNVSEPSQDLNSAKVCYFEQAWGNLKDLENWLLQNQQRDVAGKADSPGRKDSTSTFNSSAVEKVEELKSLGQEEMDLSDWLLTPDPENGSSASDEKWKDEFKPFREEFNLNDWLLKAETCTSCCGSQIKSVEIENLGNLKCLNEHLDGKKSPTTSPVNAWLLQHPQAPFKVEDVCKANDLCASFSECVCDENCGKEALCKWLLRKEGKDKNGVPVSQKEVANAEHEKTKSAANTWLNPAQQLTGEPVSAEKVDYSAEIAKKIKALLERPLTSWLAKAEQNTESAEERASREKADNSSKSPFLDLLAPFHLPLNVNSWVLTSNNLDNTSPPPVEDKWLLRKKAQVSVSFCYWRVLSDGPRLLCLPTVCDLFACMKLSGDKEKWLYRTPLQV</sequence>
<dbReference type="InterPro" id="IPR039947">
    <property type="entry name" value="NCoA-4"/>
</dbReference>
<comment type="caution">
    <text evidence="3">The sequence shown here is derived from an EMBL/GenBank/DDBJ whole genome shotgun (WGS) entry which is preliminary data.</text>
</comment>
<evidence type="ECO:0000313" key="3">
    <source>
        <dbReference type="EMBL" id="NXC14082.1"/>
    </source>
</evidence>
<evidence type="ECO:0000313" key="4">
    <source>
        <dbReference type="Proteomes" id="UP000621168"/>
    </source>
</evidence>
<keyword evidence="4" id="KW-1185">Reference proteome</keyword>
<dbReference type="AlphaFoldDB" id="A0A851LFG2"/>
<gene>
    <name evidence="3" type="primary">Ncoa4</name>
    <name evidence="3" type="ORF">CORCRI_R09125</name>
</gene>
<feature type="compositionally biased region" description="Basic and acidic residues" evidence="1">
    <location>
        <begin position="503"/>
        <end position="514"/>
    </location>
</feature>
<protein>
    <submittedName>
        <fullName evidence="3">NCOA4 protein</fullName>
    </submittedName>
</protein>
<feature type="region of interest" description="Disordered" evidence="1">
    <location>
        <begin position="496"/>
        <end position="516"/>
    </location>
</feature>
<accession>A0A851LFG2</accession>
<dbReference type="Pfam" id="PF12489">
    <property type="entry name" value="ARA70"/>
    <property type="match status" value="2"/>
</dbReference>
<dbReference type="OrthoDB" id="6334544at2759"/>
<feature type="non-terminal residue" evidence="3">
    <location>
        <position position="1"/>
    </location>
</feature>
<feature type="compositionally biased region" description="Basic and acidic residues" evidence="1">
    <location>
        <begin position="259"/>
        <end position="271"/>
    </location>
</feature>
<evidence type="ECO:0000256" key="1">
    <source>
        <dbReference type="SAM" id="MobiDB-lite"/>
    </source>
</evidence>
<evidence type="ECO:0000259" key="2">
    <source>
        <dbReference type="Pfam" id="PF12489"/>
    </source>
</evidence>
<dbReference type="GO" id="GO:0006879">
    <property type="term" value="P:intracellular iron ion homeostasis"/>
    <property type="evidence" value="ECO:0007669"/>
    <property type="project" value="InterPro"/>
</dbReference>
<dbReference type="PANTHER" id="PTHR17085">
    <property type="entry name" value="NUCLEAR RECEPTOR COACTIVATOR 4"/>
    <property type="match status" value="1"/>
</dbReference>
<feature type="region of interest" description="Disordered" evidence="1">
    <location>
        <begin position="258"/>
        <end position="278"/>
    </location>
</feature>
<name>A0A851LFG2_CORCR</name>
<dbReference type="EMBL" id="WBMX01000590">
    <property type="protein sequence ID" value="NXC14082.1"/>
    <property type="molecule type" value="Genomic_DNA"/>
</dbReference>
<organism evidence="3 4">
    <name type="scientific">Corythaeola cristata</name>
    <name type="common">Great blue turaco</name>
    <dbReference type="NCBI Taxonomy" id="103954"/>
    <lineage>
        <taxon>Eukaryota</taxon>
        <taxon>Metazoa</taxon>
        <taxon>Chordata</taxon>
        <taxon>Craniata</taxon>
        <taxon>Vertebrata</taxon>
        <taxon>Euteleostomi</taxon>
        <taxon>Archelosauria</taxon>
        <taxon>Archosauria</taxon>
        <taxon>Dinosauria</taxon>
        <taxon>Saurischia</taxon>
        <taxon>Theropoda</taxon>
        <taxon>Coelurosauria</taxon>
        <taxon>Aves</taxon>
        <taxon>Neognathae</taxon>
        <taxon>Neoaves</taxon>
        <taxon>Otidimorphae</taxon>
        <taxon>Musophagiformes</taxon>
        <taxon>Musophagidae</taxon>
        <taxon>Corythaeola</taxon>
    </lineage>
</organism>
<feature type="domain" description="Nuclear receptor coactivator 4 N-terminal" evidence="2">
    <location>
        <begin position="189"/>
        <end position="316"/>
    </location>
</feature>
<dbReference type="InterPro" id="IPR022174">
    <property type="entry name" value="NCOA4_N"/>
</dbReference>
<feature type="domain" description="Nuclear receptor coactivator 4 N-terminal" evidence="2">
    <location>
        <begin position="16"/>
        <end position="145"/>
    </location>
</feature>
<proteinExistence type="predicted"/>
<dbReference type="Proteomes" id="UP000621168">
    <property type="component" value="Unassembled WGS sequence"/>
</dbReference>
<dbReference type="GO" id="GO:0003713">
    <property type="term" value="F:transcription coactivator activity"/>
    <property type="evidence" value="ECO:0007669"/>
    <property type="project" value="InterPro"/>
</dbReference>
<dbReference type="PANTHER" id="PTHR17085:SF3">
    <property type="entry name" value="NUCLEAR RECEPTOR COACTIVATOR 4"/>
    <property type="match status" value="1"/>
</dbReference>
<reference evidence="3" key="1">
    <citation type="submission" date="2019-09" db="EMBL/GenBank/DDBJ databases">
        <title>Bird 10,000 Genomes (B10K) Project - Family phase.</title>
        <authorList>
            <person name="Zhang G."/>
        </authorList>
    </citation>
    <scope>NUCLEOTIDE SEQUENCE</scope>
    <source>
        <strain evidence="3">B10K-CU-031-40</strain>
    </source>
</reference>
<feature type="non-terminal residue" evidence="3">
    <location>
        <position position="609"/>
    </location>
</feature>